<comment type="caution">
    <text evidence="9">The sequence shown here is derived from an EMBL/GenBank/DDBJ whole genome shotgun (WGS) entry which is preliminary data.</text>
</comment>
<feature type="transmembrane region" description="Helical" evidence="7">
    <location>
        <begin position="210"/>
        <end position="229"/>
    </location>
</feature>
<sequence length="270" mass="29586">MKRYTWRTGVWRPSPVAPPTSPTLNNYADAWQLAGLGQALLHSLLVTLGSVLFLVVLSSMAAYPLARSTRSWSKGAFLLFMTGLLLPFQLALIPLYQTMRDLGLLGNPLALVIFYIGLQMPFSVFLYTGFPRALDRGYEEAALTDGCGPLRALFHVVLPLMRPVTGTVVILNVIFVWNDFLTPLLYLSGTDRQTVPVALFGFVGQYDSRWPMVFAALVIGIATGTPAGVGPLHHGDRVVVEVERIGRLEVGVDGSRATPYDERPGRRTAP</sequence>
<dbReference type="PANTHER" id="PTHR43744:SF8">
    <property type="entry name" value="SN-GLYCEROL-3-PHOSPHATE TRANSPORT SYSTEM PERMEASE PROTEIN UGPE"/>
    <property type="match status" value="1"/>
</dbReference>
<evidence type="ECO:0000256" key="1">
    <source>
        <dbReference type="ARBA" id="ARBA00004651"/>
    </source>
</evidence>
<dbReference type="InterPro" id="IPR036663">
    <property type="entry name" value="Fumarylacetoacetase_C_sf"/>
</dbReference>
<evidence type="ECO:0000256" key="6">
    <source>
        <dbReference type="ARBA" id="ARBA00023136"/>
    </source>
</evidence>
<keyword evidence="4 7" id="KW-0812">Transmembrane</keyword>
<feature type="domain" description="ABC transmembrane type-1" evidence="8">
    <location>
        <begin position="40"/>
        <end position="231"/>
    </location>
</feature>
<keyword evidence="5 7" id="KW-1133">Transmembrane helix</keyword>
<dbReference type="SUPFAM" id="SSF161098">
    <property type="entry name" value="MetI-like"/>
    <property type="match status" value="1"/>
</dbReference>
<evidence type="ECO:0000313" key="9">
    <source>
        <dbReference type="EMBL" id="MCT2591547.1"/>
    </source>
</evidence>
<proteinExistence type="inferred from homology"/>
<dbReference type="InterPro" id="IPR000515">
    <property type="entry name" value="MetI-like"/>
</dbReference>
<dbReference type="SUPFAM" id="SSF56529">
    <property type="entry name" value="FAH"/>
    <property type="match status" value="1"/>
</dbReference>
<evidence type="ECO:0000259" key="8">
    <source>
        <dbReference type="PROSITE" id="PS50928"/>
    </source>
</evidence>
<evidence type="ECO:0000256" key="5">
    <source>
        <dbReference type="ARBA" id="ARBA00022989"/>
    </source>
</evidence>
<name>A0ABT2JUI9_9ACTN</name>
<dbReference type="PROSITE" id="PS50928">
    <property type="entry name" value="ABC_TM1"/>
    <property type="match status" value="1"/>
</dbReference>
<feature type="transmembrane region" description="Helical" evidence="7">
    <location>
        <begin position="109"/>
        <end position="131"/>
    </location>
</feature>
<dbReference type="Gene3D" id="1.10.3720.10">
    <property type="entry name" value="MetI-like"/>
    <property type="match status" value="1"/>
</dbReference>
<dbReference type="Pfam" id="PF00528">
    <property type="entry name" value="BPD_transp_1"/>
    <property type="match status" value="1"/>
</dbReference>
<keyword evidence="10" id="KW-1185">Reference proteome</keyword>
<feature type="transmembrane region" description="Helical" evidence="7">
    <location>
        <begin position="75"/>
        <end position="97"/>
    </location>
</feature>
<dbReference type="PANTHER" id="PTHR43744">
    <property type="entry name" value="ABC TRANSPORTER PERMEASE PROTEIN MG189-RELATED-RELATED"/>
    <property type="match status" value="1"/>
</dbReference>
<evidence type="ECO:0000256" key="2">
    <source>
        <dbReference type="ARBA" id="ARBA00022448"/>
    </source>
</evidence>
<comment type="similarity">
    <text evidence="7">Belongs to the binding-protein-dependent transport system permease family.</text>
</comment>
<evidence type="ECO:0000256" key="3">
    <source>
        <dbReference type="ARBA" id="ARBA00022475"/>
    </source>
</evidence>
<keyword evidence="3" id="KW-1003">Cell membrane</keyword>
<dbReference type="EMBL" id="JAJAGO010000007">
    <property type="protein sequence ID" value="MCT2591547.1"/>
    <property type="molecule type" value="Genomic_DNA"/>
</dbReference>
<accession>A0ABT2JUI9</accession>
<evidence type="ECO:0000256" key="7">
    <source>
        <dbReference type="RuleBase" id="RU363032"/>
    </source>
</evidence>
<dbReference type="RefSeq" id="WP_260219038.1">
    <property type="nucleotide sequence ID" value="NZ_JAJAGO010000007.1"/>
</dbReference>
<protein>
    <submittedName>
        <fullName evidence="9">ABC transporter permease subunit</fullName>
    </submittedName>
</protein>
<dbReference type="InterPro" id="IPR035906">
    <property type="entry name" value="MetI-like_sf"/>
</dbReference>
<organism evidence="9 10">
    <name type="scientific">Streptomyces gossypii</name>
    <dbReference type="NCBI Taxonomy" id="2883101"/>
    <lineage>
        <taxon>Bacteria</taxon>
        <taxon>Bacillati</taxon>
        <taxon>Actinomycetota</taxon>
        <taxon>Actinomycetes</taxon>
        <taxon>Kitasatosporales</taxon>
        <taxon>Streptomycetaceae</taxon>
        <taxon>Streptomyces</taxon>
    </lineage>
</organism>
<evidence type="ECO:0000256" key="4">
    <source>
        <dbReference type="ARBA" id="ARBA00022692"/>
    </source>
</evidence>
<gene>
    <name evidence="9" type="ORF">LHJ74_16840</name>
</gene>
<dbReference type="Gene3D" id="3.90.850.10">
    <property type="entry name" value="Fumarylacetoacetase-like, C-terminal domain"/>
    <property type="match status" value="1"/>
</dbReference>
<feature type="transmembrane region" description="Helical" evidence="7">
    <location>
        <begin position="39"/>
        <end position="63"/>
    </location>
</feature>
<dbReference type="Proteomes" id="UP001156389">
    <property type="component" value="Unassembled WGS sequence"/>
</dbReference>
<evidence type="ECO:0000313" key="10">
    <source>
        <dbReference type="Proteomes" id="UP001156389"/>
    </source>
</evidence>
<keyword evidence="2 7" id="KW-0813">Transport</keyword>
<reference evidence="9 10" key="1">
    <citation type="submission" date="2021-10" db="EMBL/GenBank/DDBJ databases">
        <title>Streptomyces gossypii sp. nov., isolated from soil collected from cotton field.</title>
        <authorList>
            <person name="Ge X."/>
            <person name="Chen X."/>
            <person name="Liu W."/>
        </authorList>
    </citation>
    <scope>NUCLEOTIDE SEQUENCE [LARGE SCALE GENOMIC DNA]</scope>
    <source>
        <strain evidence="9 10">N2-109</strain>
    </source>
</reference>
<dbReference type="CDD" id="cd06261">
    <property type="entry name" value="TM_PBP2"/>
    <property type="match status" value="1"/>
</dbReference>
<keyword evidence="6 7" id="KW-0472">Membrane</keyword>
<comment type="subcellular location">
    <subcellularLocation>
        <location evidence="1 7">Cell membrane</location>
        <topology evidence="1 7">Multi-pass membrane protein</topology>
    </subcellularLocation>
</comment>